<evidence type="ECO:0000313" key="3">
    <source>
        <dbReference type="Proteomes" id="UP000258309"/>
    </source>
</evidence>
<feature type="compositionally biased region" description="Polar residues" evidence="1">
    <location>
        <begin position="36"/>
        <end position="48"/>
    </location>
</feature>
<dbReference type="CDD" id="cd02440">
    <property type="entry name" value="AdoMet_MTases"/>
    <property type="match status" value="1"/>
</dbReference>
<dbReference type="InterPro" id="IPR029063">
    <property type="entry name" value="SAM-dependent_MTases_sf"/>
</dbReference>
<dbReference type="EMBL" id="NCSJ02000020">
    <property type="protein sequence ID" value="RFU34497.1"/>
    <property type="molecule type" value="Genomic_DNA"/>
</dbReference>
<protein>
    <recommendedName>
        <fullName evidence="4">Methyltransferase domain-containing protein</fullName>
    </recommendedName>
</protein>
<reference evidence="2 3" key="1">
    <citation type="submission" date="2018-05" db="EMBL/GenBank/DDBJ databases">
        <title>Draft genome sequence of Scytalidium lignicola DSM 105466, a ubiquitous saprotrophic fungus.</title>
        <authorList>
            <person name="Buettner E."/>
            <person name="Gebauer A.M."/>
            <person name="Hofrichter M."/>
            <person name="Liers C."/>
            <person name="Kellner H."/>
        </authorList>
    </citation>
    <scope>NUCLEOTIDE SEQUENCE [LARGE SCALE GENOMIC DNA]</scope>
    <source>
        <strain evidence="2 3">DSM 105466</strain>
    </source>
</reference>
<proteinExistence type="predicted"/>
<evidence type="ECO:0000313" key="2">
    <source>
        <dbReference type="EMBL" id="RFU34497.1"/>
    </source>
</evidence>
<feature type="compositionally biased region" description="Low complexity" evidence="1">
    <location>
        <begin position="76"/>
        <end position="115"/>
    </location>
</feature>
<evidence type="ECO:0000256" key="1">
    <source>
        <dbReference type="SAM" id="MobiDB-lite"/>
    </source>
</evidence>
<dbReference type="OrthoDB" id="2013972at2759"/>
<evidence type="ECO:0008006" key="4">
    <source>
        <dbReference type="Google" id="ProtNLM"/>
    </source>
</evidence>
<dbReference type="GO" id="GO:0008168">
    <property type="term" value="F:methyltransferase activity"/>
    <property type="evidence" value="ECO:0007669"/>
    <property type="project" value="TreeGrafter"/>
</dbReference>
<keyword evidence="3" id="KW-1185">Reference proteome</keyword>
<gene>
    <name evidence="2" type="ORF">B7463_g1870</name>
</gene>
<dbReference type="AlphaFoldDB" id="A0A3E2HM78"/>
<dbReference type="Proteomes" id="UP000258309">
    <property type="component" value="Unassembled WGS sequence"/>
</dbReference>
<dbReference type="PANTHER" id="PTHR43591">
    <property type="entry name" value="METHYLTRANSFERASE"/>
    <property type="match status" value="1"/>
</dbReference>
<feature type="non-terminal residue" evidence="2">
    <location>
        <position position="1"/>
    </location>
</feature>
<name>A0A3E2HM78_SCYLI</name>
<feature type="non-terminal residue" evidence="2">
    <location>
        <position position="431"/>
    </location>
</feature>
<dbReference type="Gene3D" id="3.40.50.150">
    <property type="entry name" value="Vaccinia Virus protein VP39"/>
    <property type="match status" value="1"/>
</dbReference>
<feature type="region of interest" description="Disordered" evidence="1">
    <location>
        <begin position="1"/>
        <end position="140"/>
    </location>
</feature>
<dbReference type="PANTHER" id="PTHR43591:SF102">
    <property type="entry name" value="S-ADENOSYL-L-METHIONINE-DEPENDENT METHYLTRANSFERASE"/>
    <property type="match status" value="1"/>
</dbReference>
<accession>A0A3E2HM78</accession>
<dbReference type="Pfam" id="PF13489">
    <property type="entry name" value="Methyltransf_23"/>
    <property type="match status" value="1"/>
</dbReference>
<dbReference type="SUPFAM" id="SSF53335">
    <property type="entry name" value="S-adenosyl-L-methionine-dependent methyltransferases"/>
    <property type="match status" value="1"/>
</dbReference>
<dbReference type="OMA" id="HELEPCD"/>
<sequence length="431" mass="47838">MAEPPVPSHQAPEHYTAGDDSAPPETDARLHVPVDQSASAGNPNSTPDHMTGILDNAPPQDDGNPVEPVPESSIAVQTTTPPSPDVDVPQQSQPPAGASAEAAEVASVSSGAQSSYNPQLPIDTDQDSDSALGDGDSIQSSTFSARSSVYEFIEENGRTYHRYREGVYYFPNDEREQERLDLQHHLFLLTFDNQLYVAPLKDLPNGVHNVLDIGTGTGIWPIEFASEFPSAMVIGTDLSPIQPAFIPPNCQFEVDDAEDTWTFSHQFDYIHGRALATCFKSHVTVIQSAFDALTPGGYLELQDCIIPFRAIDDSLKGTQTERWVNLMMQGTAVLGKDWTRVGKYKRYLQEAGFEDVVEQRYEWPVGTWVRGKKMKTLGLWYREDLLSGLQAFSMAVFTRGLKMTTEEVELLLVQVREEIRSNKLHIYIPVY</sequence>
<organism evidence="2 3">
    <name type="scientific">Scytalidium lignicola</name>
    <name type="common">Hyphomycete</name>
    <dbReference type="NCBI Taxonomy" id="5539"/>
    <lineage>
        <taxon>Eukaryota</taxon>
        <taxon>Fungi</taxon>
        <taxon>Dikarya</taxon>
        <taxon>Ascomycota</taxon>
        <taxon>Pezizomycotina</taxon>
        <taxon>Leotiomycetes</taxon>
        <taxon>Leotiomycetes incertae sedis</taxon>
        <taxon>Scytalidium</taxon>
    </lineage>
</organism>
<dbReference type="STRING" id="5539.A0A3E2HM78"/>
<comment type="caution">
    <text evidence="2">The sequence shown here is derived from an EMBL/GenBank/DDBJ whole genome shotgun (WGS) entry which is preliminary data.</text>
</comment>